<keyword evidence="4" id="KW-0808">Transferase</keyword>
<evidence type="ECO:0000256" key="3">
    <source>
        <dbReference type="ARBA" id="ARBA00022527"/>
    </source>
</evidence>
<dbReference type="Pfam" id="PF00069">
    <property type="entry name" value="Pkinase"/>
    <property type="match status" value="1"/>
</dbReference>
<evidence type="ECO:0000313" key="11">
    <source>
        <dbReference type="EMBL" id="TRY86733.1"/>
    </source>
</evidence>
<dbReference type="PANTHER" id="PTHR22984">
    <property type="entry name" value="SERINE/THREONINE-PROTEIN KINASE PIM"/>
    <property type="match status" value="1"/>
</dbReference>
<feature type="domain" description="Protein kinase" evidence="10">
    <location>
        <begin position="71"/>
        <end position="404"/>
    </location>
</feature>
<keyword evidence="5" id="KW-0547">Nucleotide-binding</keyword>
<keyword evidence="7" id="KW-0067">ATP-binding</keyword>
<keyword evidence="6" id="KW-0418">Kinase</keyword>
<evidence type="ECO:0000256" key="6">
    <source>
        <dbReference type="ARBA" id="ARBA00022777"/>
    </source>
</evidence>
<keyword evidence="3" id="KW-0723">Serine/threonine-protein kinase</keyword>
<dbReference type="PROSITE" id="PS50011">
    <property type="entry name" value="PROTEIN_KINASE_DOM"/>
    <property type="match status" value="1"/>
</dbReference>
<gene>
    <name evidence="11" type="ORF">DNTS_029014</name>
</gene>
<dbReference type="GO" id="GO:0004674">
    <property type="term" value="F:protein serine/threonine kinase activity"/>
    <property type="evidence" value="ECO:0007669"/>
    <property type="project" value="UniProtKB-KW"/>
</dbReference>
<dbReference type="InterPro" id="IPR051138">
    <property type="entry name" value="PIM_Ser/Thr_kinase"/>
</dbReference>
<sequence length="413" mass="46922">MSVVDEVSPAPGPKKVTSEQIRAVLENLGPSSSLASEDNSSATSFCSDVSLSSLQLREDNALHIELKERRYAIGKKLNEGDFASIFKAIRTQDGTRVALKVSNKADTKYYRMEGHSEPVPLEVRLLTLANVEPRIPQLVELLDWHQDTDQYTMERIRSGFQLTGQYHGGPATAWSLGVIMFAMLCGRIPGVQDLEELDQNVWSQDGFSKERCRLLCSLLQRDPRKRLHMLKVCSHNWFKALYYEQEEPKIIAVRISDGKKVALKFADRSDIDYISEGHSEPYPSEVVLQIFANRGPKVSQILKLLDWEMKSDHYIMVLEEFIPPEFKEHGEYYGKPATVWSLGILMFCLVTGEFPSTRDLERLDDSSWTYHSSSAECCKLLCSLLQRDPERRCELEDISGHPWFNSGIIPTGI</sequence>
<dbReference type="InterPro" id="IPR000719">
    <property type="entry name" value="Prot_kinase_dom"/>
</dbReference>
<dbReference type="EMBL" id="SRMA01026187">
    <property type="protein sequence ID" value="TRY86733.1"/>
    <property type="molecule type" value="Genomic_DNA"/>
</dbReference>
<dbReference type="GO" id="GO:0043066">
    <property type="term" value="P:negative regulation of apoptotic process"/>
    <property type="evidence" value="ECO:0007669"/>
    <property type="project" value="TreeGrafter"/>
</dbReference>
<comment type="caution">
    <text evidence="11">The sequence shown here is derived from an EMBL/GenBank/DDBJ whole genome shotgun (WGS) entry which is preliminary data.</text>
</comment>
<dbReference type="Gene3D" id="1.10.510.10">
    <property type="entry name" value="Transferase(Phosphotransferase) domain 1"/>
    <property type="match status" value="2"/>
</dbReference>
<dbReference type="SUPFAM" id="SSF56112">
    <property type="entry name" value="Protein kinase-like (PK-like)"/>
    <property type="match status" value="2"/>
</dbReference>
<reference evidence="11 12" key="1">
    <citation type="journal article" date="2019" name="Sci. Data">
        <title>Hybrid genome assembly and annotation of Danionella translucida.</title>
        <authorList>
            <person name="Kadobianskyi M."/>
            <person name="Schulze L."/>
            <person name="Schuelke M."/>
            <person name="Judkewitz B."/>
        </authorList>
    </citation>
    <scope>NUCLEOTIDE SEQUENCE [LARGE SCALE GENOMIC DNA]</scope>
    <source>
        <strain evidence="11 12">Bolton</strain>
    </source>
</reference>
<dbReference type="GO" id="GO:0005524">
    <property type="term" value="F:ATP binding"/>
    <property type="evidence" value="ECO:0007669"/>
    <property type="project" value="UniProtKB-KW"/>
</dbReference>
<proteinExistence type="inferred from homology"/>
<evidence type="ECO:0000256" key="8">
    <source>
        <dbReference type="ARBA" id="ARBA00047899"/>
    </source>
</evidence>
<dbReference type="STRING" id="623744.A0A553Q9X0"/>
<dbReference type="GO" id="GO:0005737">
    <property type="term" value="C:cytoplasm"/>
    <property type="evidence" value="ECO:0007669"/>
    <property type="project" value="TreeGrafter"/>
</dbReference>
<organism evidence="11 12">
    <name type="scientific">Danionella cerebrum</name>
    <dbReference type="NCBI Taxonomy" id="2873325"/>
    <lineage>
        <taxon>Eukaryota</taxon>
        <taxon>Metazoa</taxon>
        <taxon>Chordata</taxon>
        <taxon>Craniata</taxon>
        <taxon>Vertebrata</taxon>
        <taxon>Euteleostomi</taxon>
        <taxon>Actinopterygii</taxon>
        <taxon>Neopterygii</taxon>
        <taxon>Teleostei</taxon>
        <taxon>Ostariophysi</taxon>
        <taxon>Cypriniformes</taxon>
        <taxon>Danionidae</taxon>
        <taxon>Danioninae</taxon>
        <taxon>Danionella</taxon>
    </lineage>
</organism>
<dbReference type="EC" id="2.7.11.1" evidence="2"/>
<dbReference type="OrthoDB" id="9984829at2759"/>
<dbReference type="SMART" id="SM00220">
    <property type="entry name" value="S_TKc"/>
    <property type="match status" value="1"/>
</dbReference>
<evidence type="ECO:0000259" key="10">
    <source>
        <dbReference type="PROSITE" id="PS50011"/>
    </source>
</evidence>
<dbReference type="Gene3D" id="3.30.200.20">
    <property type="entry name" value="Phosphorylase Kinase, domain 1"/>
    <property type="match status" value="2"/>
</dbReference>
<dbReference type="InterPro" id="IPR011009">
    <property type="entry name" value="Kinase-like_dom_sf"/>
</dbReference>
<evidence type="ECO:0000256" key="1">
    <source>
        <dbReference type="ARBA" id="ARBA00005505"/>
    </source>
</evidence>
<dbReference type="PANTHER" id="PTHR22984:SF11">
    <property type="entry name" value="AURORA KINASE-RELATED"/>
    <property type="match status" value="1"/>
</dbReference>
<evidence type="ECO:0000256" key="9">
    <source>
        <dbReference type="ARBA" id="ARBA00048679"/>
    </source>
</evidence>
<protein>
    <recommendedName>
        <fullName evidence="2">non-specific serine/threonine protein kinase</fullName>
        <ecNumber evidence="2">2.7.11.1</ecNumber>
    </recommendedName>
</protein>
<comment type="similarity">
    <text evidence="1">Belongs to the protein kinase superfamily. CAMK Ser/Thr protein kinase family. PIM subfamily.</text>
</comment>
<evidence type="ECO:0000256" key="2">
    <source>
        <dbReference type="ARBA" id="ARBA00012513"/>
    </source>
</evidence>
<dbReference type="AlphaFoldDB" id="A0A553Q9X0"/>
<evidence type="ECO:0000256" key="4">
    <source>
        <dbReference type="ARBA" id="ARBA00022679"/>
    </source>
</evidence>
<dbReference type="GO" id="GO:0007346">
    <property type="term" value="P:regulation of mitotic cell cycle"/>
    <property type="evidence" value="ECO:0007669"/>
    <property type="project" value="TreeGrafter"/>
</dbReference>
<dbReference type="Proteomes" id="UP000316079">
    <property type="component" value="Unassembled WGS sequence"/>
</dbReference>
<comment type="catalytic activity">
    <reaction evidence="8">
        <text>L-threonyl-[protein] + ATP = O-phospho-L-threonyl-[protein] + ADP + H(+)</text>
        <dbReference type="Rhea" id="RHEA:46608"/>
        <dbReference type="Rhea" id="RHEA-COMP:11060"/>
        <dbReference type="Rhea" id="RHEA-COMP:11605"/>
        <dbReference type="ChEBI" id="CHEBI:15378"/>
        <dbReference type="ChEBI" id="CHEBI:30013"/>
        <dbReference type="ChEBI" id="CHEBI:30616"/>
        <dbReference type="ChEBI" id="CHEBI:61977"/>
        <dbReference type="ChEBI" id="CHEBI:456216"/>
        <dbReference type="EC" id="2.7.11.1"/>
    </reaction>
</comment>
<evidence type="ECO:0000313" key="12">
    <source>
        <dbReference type="Proteomes" id="UP000316079"/>
    </source>
</evidence>
<evidence type="ECO:0000256" key="7">
    <source>
        <dbReference type="ARBA" id="ARBA00022840"/>
    </source>
</evidence>
<accession>A0A553Q9X0</accession>
<keyword evidence="12" id="KW-1185">Reference proteome</keyword>
<name>A0A553Q9X0_9TELE</name>
<evidence type="ECO:0000256" key="5">
    <source>
        <dbReference type="ARBA" id="ARBA00022741"/>
    </source>
</evidence>
<comment type="catalytic activity">
    <reaction evidence="9">
        <text>L-seryl-[protein] + ATP = O-phospho-L-seryl-[protein] + ADP + H(+)</text>
        <dbReference type="Rhea" id="RHEA:17989"/>
        <dbReference type="Rhea" id="RHEA-COMP:9863"/>
        <dbReference type="Rhea" id="RHEA-COMP:11604"/>
        <dbReference type="ChEBI" id="CHEBI:15378"/>
        <dbReference type="ChEBI" id="CHEBI:29999"/>
        <dbReference type="ChEBI" id="CHEBI:30616"/>
        <dbReference type="ChEBI" id="CHEBI:83421"/>
        <dbReference type="ChEBI" id="CHEBI:456216"/>
        <dbReference type="EC" id="2.7.11.1"/>
    </reaction>
</comment>